<evidence type="ECO:0000313" key="2">
    <source>
        <dbReference type="Proteomes" id="UP001239111"/>
    </source>
</evidence>
<protein>
    <submittedName>
        <fullName evidence="1">Uncharacterized protein</fullName>
    </submittedName>
</protein>
<name>A0ACC2NFU0_9HYME</name>
<gene>
    <name evidence="1" type="ORF">QAD02_001284</name>
</gene>
<dbReference type="EMBL" id="CM056743">
    <property type="protein sequence ID" value="KAJ8670025.1"/>
    <property type="molecule type" value="Genomic_DNA"/>
</dbReference>
<dbReference type="Proteomes" id="UP001239111">
    <property type="component" value="Chromosome 3"/>
</dbReference>
<evidence type="ECO:0000313" key="1">
    <source>
        <dbReference type="EMBL" id="KAJ8670025.1"/>
    </source>
</evidence>
<accession>A0ACC2NFU0</accession>
<sequence>MAESCCLDLIGLAKPVLNVKYDPFDLKELMKDETAIFMGALLCKFSMIDSTRTKVVKLTDPAFKYDDLADEPHVRSIIMTSGLTSLSCTPNAKHCLTFDNKVIMYAIAPIKQGTQIFSSPHSSSVYSVVESVRQFFHKSFYQKTCDCRACIDNWDELLKNPDKVSSTSGAKSEILKELKAELDSIKETLECHPSFSQFGIVESHFIDRIRGLVVNTWKHFPMPSHITKFSVKFLIEIFEKFFTPPGLRETKVHYWSGELPSFD</sequence>
<organism evidence="1 2">
    <name type="scientific">Eretmocerus hayati</name>
    <dbReference type="NCBI Taxonomy" id="131215"/>
    <lineage>
        <taxon>Eukaryota</taxon>
        <taxon>Metazoa</taxon>
        <taxon>Ecdysozoa</taxon>
        <taxon>Arthropoda</taxon>
        <taxon>Hexapoda</taxon>
        <taxon>Insecta</taxon>
        <taxon>Pterygota</taxon>
        <taxon>Neoptera</taxon>
        <taxon>Endopterygota</taxon>
        <taxon>Hymenoptera</taxon>
        <taxon>Apocrita</taxon>
        <taxon>Proctotrupomorpha</taxon>
        <taxon>Chalcidoidea</taxon>
        <taxon>Aphelinidae</taxon>
        <taxon>Aphelininae</taxon>
        <taxon>Eretmocerus</taxon>
    </lineage>
</organism>
<keyword evidence="2" id="KW-1185">Reference proteome</keyword>
<reference evidence="1" key="1">
    <citation type="submission" date="2023-04" db="EMBL/GenBank/DDBJ databases">
        <title>A chromosome-level genome assembly of the parasitoid wasp Eretmocerus hayati.</title>
        <authorList>
            <person name="Zhong Y."/>
            <person name="Liu S."/>
            <person name="Liu Y."/>
        </authorList>
    </citation>
    <scope>NUCLEOTIDE SEQUENCE</scope>
    <source>
        <strain evidence="1">ZJU_SS_LIU_2023</strain>
    </source>
</reference>
<comment type="caution">
    <text evidence="1">The sequence shown here is derived from an EMBL/GenBank/DDBJ whole genome shotgun (WGS) entry which is preliminary data.</text>
</comment>
<proteinExistence type="predicted"/>